<keyword evidence="4" id="KW-1185">Reference proteome</keyword>
<dbReference type="GeneID" id="64969636"/>
<feature type="region of interest" description="Disordered" evidence="1">
    <location>
        <begin position="111"/>
        <end position="140"/>
    </location>
</feature>
<organism evidence="3 4">
    <name type="scientific">Aspergillus puulaauensis</name>
    <dbReference type="NCBI Taxonomy" id="1220207"/>
    <lineage>
        <taxon>Eukaryota</taxon>
        <taxon>Fungi</taxon>
        <taxon>Dikarya</taxon>
        <taxon>Ascomycota</taxon>
        <taxon>Pezizomycotina</taxon>
        <taxon>Eurotiomycetes</taxon>
        <taxon>Eurotiomycetidae</taxon>
        <taxon>Eurotiales</taxon>
        <taxon>Aspergillaceae</taxon>
        <taxon>Aspergillus</taxon>
    </lineage>
</organism>
<dbReference type="AlphaFoldDB" id="A0A7R8AI23"/>
<dbReference type="Proteomes" id="UP000654913">
    <property type="component" value="Chromosome 2"/>
</dbReference>
<reference evidence="3" key="2">
    <citation type="submission" date="2021-02" db="EMBL/GenBank/DDBJ databases">
        <title>Aspergillus puulaauensis MK2 genome sequence.</title>
        <authorList>
            <person name="Futagami T."/>
            <person name="Mori K."/>
            <person name="Kadooka C."/>
            <person name="Tanaka T."/>
        </authorList>
    </citation>
    <scope>NUCLEOTIDE SEQUENCE</scope>
    <source>
        <strain evidence="3">MK2</strain>
    </source>
</reference>
<dbReference type="RefSeq" id="XP_041551825.1">
    <property type="nucleotide sequence ID" value="XM_041698662.1"/>
</dbReference>
<proteinExistence type="predicted"/>
<feature type="domain" description="DUF7730" evidence="2">
    <location>
        <begin position="1"/>
        <end position="92"/>
    </location>
</feature>
<sequence>MLYTKTCFYISNPRTALELPSHMPQSRLSLFRHVAVESAPWGENIAPRIIGRWKEVVDALEMLDGLQTLWIILRPTFGVAWSVEDLMEPVDRAALAVRPHISQTRIFSMAPVNPSKREPCPRHPGPQHPDSEFEVDDDFF</sequence>
<dbReference type="Pfam" id="PF24864">
    <property type="entry name" value="DUF7730"/>
    <property type="match status" value="1"/>
</dbReference>
<evidence type="ECO:0000313" key="4">
    <source>
        <dbReference type="Proteomes" id="UP000654913"/>
    </source>
</evidence>
<name>A0A7R8AI23_9EURO</name>
<dbReference type="InterPro" id="IPR056632">
    <property type="entry name" value="DUF7730"/>
</dbReference>
<reference evidence="3" key="1">
    <citation type="submission" date="2021-01" db="EMBL/GenBank/DDBJ databases">
        <authorList>
            <consortium name="Aspergillus puulaauensis MK2 genome sequencing consortium"/>
            <person name="Kazuki M."/>
            <person name="Futagami T."/>
        </authorList>
    </citation>
    <scope>NUCLEOTIDE SEQUENCE</scope>
    <source>
        <strain evidence="3">MK2</strain>
    </source>
</reference>
<evidence type="ECO:0000256" key="1">
    <source>
        <dbReference type="SAM" id="MobiDB-lite"/>
    </source>
</evidence>
<evidence type="ECO:0000313" key="3">
    <source>
        <dbReference type="EMBL" id="BCS19631.1"/>
    </source>
</evidence>
<evidence type="ECO:0000259" key="2">
    <source>
        <dbReference type="Pfam" id="PF24864"/>
    </source>
</evidence>
<gene>
    <name evidence="3" type="ORF">APUU_20063A</name>
</gene>
<protein>
    <recommendedName>
        <fullName evidence="2">DUF7730 domain-containing protein</fullName>
    </recommendedName>
</protein>
<dbReference type="OrthoDB" id="4757095at2759"/>
<dbReference type="EMBL" id="AP024444">
    <property type="protein sequence ID" value="BCS19631.1"/>
    <property type="molecule type" value="Genomic_DNA"/>
</dbReference>
<dbReference type="KEGG" id="apuu:APUU_20063A"/>
<accession>A0A7R8AI23</accession>